<evidence type="ECO:0000256" key="3">
    <source>
        <dbReference type="ARBA" id="ARBA00022452"/>
    </source>
</evidence>
<dbReference type="RefSeq" id="WP_076924364.1">
    <property type="nucleotide sequence ID" value="NZ_JABBCX010000002.1"/>
</dbReference>
<dbReference type="Gene3D" id="2.170.130.10">
    <property type="entry name" value="TonB-dependent receptor, plug domain"/>
    <property type="match status" value="1"/>
</dbReference>
<dbReference type="Gene3D" id="2.40.170.20">
    <property type="entry name" value="TonB-dependent receptor, beta-barrel domain"/>
    <property type="match status" value="1"/>
</dbReference>
<feature type="domain" description="TonB-dependent receptor plug" evidence="11">
    <location>
        <begin position="51"/>
        <end position="159"/>
    </location>
</feature>
<evidence type="ECO:0000256" key="9">
    <source>
        <dbReference type="RuleBase" id="RU003357"/>
    </source>
</evidence>
<evidence type="ECO:0000256" key="8">
    <source>
        <dbReference type="PROSITE-ProRule" id="PRU01360"/>
    </source>
</evidence>
<dbReference type="SUPFAM" id="SSF56935">
    <property type="entry name" value="Porins"/>
    <property type="match status" value="1"/>
</dbReference>
<dbReference type="Proteomes" id="UP000519126">
    <property type="component" value="Unassembled WGS sequence"/>
</dbReference>
<dbReference type="GO" id="GO:0044718">
    <property type="term" value="P:siderophore transmembrane transport"/>
    <property type="evidence" value="ECO:0007669"/>
    <property type="project" value="TreeGrafter"/>
</dbReference>
<dbReference type="AlphaFoldDB" id="A0A7X9YF29"/>
<dbReference type="InterPro" id="IPR036942">
    <property type="entry name" value="Beta-barrel_TonB_sf"/>
</dbReference>
<evidence type="ECO:0000313" key="12">
    <source>
        <dbReference type="EMBL" id="NMF47429.1"/>
    </source>
</evidence>
<comment type="similarity">
    <text evidence="8 9">Belongs to the TonB-dependent receptor family.</text>
</comment>
<evidence type="ECO:0000259" key="11">
    <source>
        <dbReference type="Pfam" id="PF07715"/>
    </source>
</evidence>
<evidence type="ECO:0000256" key="5">
    <source>
        <dbReference type="ARBA" id="ARBA00023077"/>
    </source>
</evidence>
<keyword evidence="3 8" id="KW-1134">Transmembrane beta strand</keyword>
<reference evidence="12 13" key="1">
    <citation type="submission" date="2020-04" db="EMBL/GenBank/DDBJ databases">
        <title>Genome Sequencing and Assembley of Pseudoalteromonas artica.</title>
        <authorList>
            <person name="Akerly B."/>
            <person name="Cook G."/>
        </authorList>
    </citation>
    <scope>NUCLEOTIDE SEQUENCE [LARGE SCALE GENOMIC DNA]</scope>
    <source>
        <strain evidence="12 13">NEC-BIFX-0059</strain>
    </source>
</reference>
<organism evidence="12 13">
    <name type="scientific">Pseudoalteromonas arctica</name>
    <dbReference type="NCBI Taxonomy" id="394751"/>
    <lineage>
        <taxon>Bacteria</taxon>
        <taxon>Pseudomonadati</taxon>
        <taxon>Pseudomonadota</taxon>
        <taxon>Gammaproteobacteria</taxon>
        <taxon>Alteromonadales</taxon>
        <taxon>Pseudoalteromonadaceae</taxon>
        <taxon>Pseudoalteromonas</taxon>
    </lineage>
</organism>
<evidence type="ECO:0000256" key="1">
    <source>
        <dbReference type="ARBA" id="ARBA00004571"/>
    </source>
</evidence>
<dbReference type="PROSITE" id="PS52016">
    <property type="entry name" value="TONB_DEPENDENT_REC_3"/>
    <property type="match status" value="1"/>
</dbReference>
<evidence type="ECO:0000259" key="10">
    <source>
        <dbReference type="Pfam" id="PF00593"/>
    </source>
</evidence>
<proteinExistence type="inferred from homology"/>
<dbReference type="GO" id="GO:0009279">
    <property type="term" value="C:cell outer membrane"/>
    <property type="evidence" value="ECO:0007669"/>
    <property type="project" value="UniProtKB-SubCell"/>
</dbReference>
<protein>
    <submittedName>
        <fullName evidence="12">TonB-dependent receptor</fullName>
    </submittedName>
</protein>
<name>A0A7X9YF29_9GAMM</name>
<keyword evidence="4 8" id="KW-0812">Transmembrane</keyword>
<dbReference type="GO" id="GO:0015344">
    <property type="term" value="F:siderophore uptake transmembrane transporter activity"/>
    <property type="evidence" value="ECO:0007669"/>
    <property type="project" value="TreeGrafter"/>
</dbReference>
<evidence type="ECO:0000256" key="6">
    <source>
        <dbReference type="ARBA" id="ARBA00023136"/>
    </source>
</evidence>
<dbReference type="EMBL" id="JABBCX010000002">
    <property type="protein sequence ID" value="NMF47429.1"/>
    <property type="molecule type" value="Genomic_DNA"/>
</dbReference>
<keyword evidence="2 8" id="KW-0813">Transport</keyword>
<feature type="domain" description="TonB-dependent receptor-like beta-barrel" evidence="10">
    <location>
        <begin position="163"/>
        <end position="653"/>
    </location>
</feature>
<keyword evidence="7 8" id="KW-0998">Cell outer membrane</keyword>
<dbReference type="Pfam" id="PF07715">
    <property type="entry name" value="Plug"/>
    <property type="match status" value="1"/>
</dbReference>
<sequence length="686" mass="76896">MKISQRLFWPLLFVCPLVTAEPFEDEDLDLDALMGMDVQVTSAMKRAQSAFDTASSIYVLSKEQITKSGATSVPEALKMVPGLIVRQLDNNQWAISSRGIASRFSSKLLVMIDGQSLYTPKFAAVYWETLNVPLYDIERIEVIRGQGGLLWGSNANNGVINIITKNSIDTRGGYASVTTGNQINADANLRYGGDISNIGSYRVYGHLKDANESKKGVSLTPSDTTKQQSFGIRADFTPNDEWSGLFQGTITHSDLGQNYRGVIDDTNENISFSDGLERTDSRVMARLENRISPDANQMLQISWLKQNGSQKYIKEDFESIDIDYQMNFIYQSLQLDWGLSYRYNSISFEKSVFLDSDKDLDSLQQYGGLIQAQYNFIPNTLDFIIGTKFDHNDLTGWENQPSARLVYKPIENHLVWSALSRSVRTPTLIEFNDNFTVNGTKVIEALGSSTGVTAIDEYRIATFLNGNDDVKSENYTSYELGYRFTDEKWSVDFSTFHTDAKHVAVINLNTHADQFLPALAFFQAGQFQQAALALTTTQIDLDLVSVGATTTNGLDAVISWHPLNTLSTELGYSYTRIDYDLPVGTTPSIGFDSTNRQLFAKANYTLLKNHNIFATLRVENSDAYNTDSYTTLDLTWNYQINPKWSTALSGKNLFAGSHIEYGNTRETYTIPNYIDECITFTIKATF</sequence>
<dbReference type="PANTHER" id="PTHR30069">
    <property type="entry name" value="TONB-DEPENDENT OUTER MEMBRANE RECEPTOR"/>
    <property type="match status" value="1"/>
</dbReference>
<evidence type="ECO:0000256" key="4">
    <source>
        <dbReference type="ARBA" id="ARBA00022692"/>
    </source>
</evidence>
<gene>
    <name evidence="12" type="ORF">HHL01_04455</name>
</gene>
<dbReference type="InterPro" id="IPR037066">
    <property type="entry name" value="Plug_dom_sf"/>
</dbReference>
<comment type="caution">
    <text evidence="12">The sequence shown here is derived from an EMBL/GenBank/DDBJ whole genome shotgun (WGS) entry which is preliminary data.</text>
</comment>
<keyword evidence="6 8" id="KW-0472">Membrane</keyword>
<dbReference type="PANTHER" id="PTHR30069:SF27">
    <property type="entry name" value="BLL4766 PROTEIN"/>
    <property type="match status" value="1"/>
</dbReference>
<dbReference type="InterPro" id="IPR012910">
    <property type="entry name" value="Plug_dom"/>
</dbReference>
<accession>A0A7X9YF29</accession>
<evidence type="ECO:0000256" key="7">
    <source>
        <dbReference type="ARBA" id="ARBA00023237"/>
    </source>
</evidence>
<keyword evidence="12" id="KW-0675">Receptor</keyword>
<dbReference type="Pfam" id="PF00593">
    <property type="entry name" value="TonB_dep_Rec_b-barrel"/>
    <property type="match status" value="1"/>
</dbReference>
<evidence type="ECO:0000313" key="13">
    <source>
        <dbReference type="Proteomes" id="UP000519126"/>
    </source>
</evidence>
<dbReference type="InterPro" id="IPR039426">
    <property type="entry name" value="TonB-dep_rcpt-like"/>
</dbReference>
<keyword evidence="5 9" id="KW-0798">TonB box</keyword>
<dbReference type="InterPro" id="IPR000531">
    <property type="entry name" value="Beta-barrel_TonB"/>
</dbReference>
<comment type="subcellular location">
    <subcellularLocation>
        <location evidence="1 8">Cell outer membrane</location>
        <topology evidence="1 8">Multi-pass membrane protein</topology>
    </subcellularLocation>
</comment>
<evidence type="ECO:0000256" key="2">
    <source>
        <dbReference type="ARBA" id="ARBA00022448"/>
    </source>
</evidence>